<accession>A0A4Z2HJ73</accession>
<name>A0A4Z2HJ73_9TELE</name>
<keyword evidence="2" id="KW-1185">Reference proteome</keyword>
<protein>
    <submittedName>
        <fullName evidence="1">Uncharacterized protein</fullName>
    </submittedName>
</protein>
<organism evidence="1 2">
    <name type="scientific">Liparis tanakae</name>
    <name type="common">Tanaka's snailfish</name>
    <dbReference type="NCBI Taxonomy" id="230148"/>
    <lineage>
        <taxon>Eukaryota</taxon>
        <taxon>Metazoa</taxon>
        <taxon>Chordata</taxon>
        <taxon>Craniata</taxon>
        <taxon>Vertebrata</taxon>
        <taxon>Euteleostomi</taxon>
        <taxon>Actinopterygii</taxon>
        <taxon>Neopterygii</taxon>
        <taxon>Teleostei</taxon>
        <taxon>Neoteleostei</taxon>
        <taxon>Acanthomorphata</taxon>
        <taxon>Eupercaria</taxon>
        <taxon>Perciformes</taxon>
        <taxon>Cottioidei</taxon>
        <taxon>Cottales</taxon>
        <taxon>Liparidae</taxon>
        <taxon>Liparis</taxon>
    </lineage>
</organism>
<evidence type="ECO:0000313" key="1">
    <source>
        <dbReference type="EMBL" id="TNN65959.1"/>
    </source>
</evidence>
<reference evidence="1 2" key="1">
    <citation type="submission" date="2019-03" db="EMBL/GenBank/DDBJ databases">
        <title>First draft genome of Liparis tanakae, snailfish: a comprehensive survey of snailfish specific genes.</title>
        <authorList>
            <person name="Kim W."/>
            <person name="Song I."/>
            <person name="Jeong J.-H."/>
            <person name="Kim D."/>
            <person name="Kim S."/>
            <person name="Ryu S."/>
            <person name="Song J.Y."/>
            <person name="Lee S.K."/>
        </authorList>
    </citation>
    <scope>NUCLEOTIDE SEQUENCE [LARGE SCALE GENOMIC DNA]</scope>
    <source>
        <tissue evidence="1">Muscle</tissue>
    </source>
</reference>
<dbReference type="Proteomes" id="UP000314294">
    <property type="component" value="Unassembled WGS sequence"/>
</dbReference>
<dbReference type="AlphaFoldDB" id="A0A4Z2HJ73"/>
<comment type="caution">
    <text evidence="1">The sequence shown here is derived from an EMBL/GenBank/DDBJ whole genome shotgun (WGS) entry which is preliminary data.</text>
</comment>
<evidence type="ECO:0000313" key="2">
    <source>
        <dbReference type="Proteomes" id="UP000314294"/>
    </source>
</evidence>
<gene>
    <name evidence="1" type="ORF">EYF80_023832</name>
</gene>
<proteinExistence type="predicted"/>
<sequence length="144" mass="15904">MPMSERPWLGALAGGVPAPCRHSVWLGGRRDGTVPTGGSSDHRGCPLSGCPERERGGGGLFHLFNGDLKRNHQWPPCVTQIRAIVCRTSFRLFYFCFDYLSQKAFQHLVRGPTLACPNNMRSKPKLSRCPLEEHDSIAVEGKAT</sequence>
<dbReference type="EMBL" id="SRLO01000227">
    <property type="protein sequence ID" value="TNN65959.1"/>
    <property type="molecule type" value="Genomic_DNA"/>
</dbReference>